<evidence type="ECO:0000259" key="2">
    <source>
        <dbReference type="Pfam" id="PF04773"/>
    </source>
</evidence>
<gene>
    <name evidence="4" type="ORF">ICJ84_11305</name>
</gene>
<proteinExistence type="predicted"/>
<dbReference type="PANTHER" id="PTHR30273:SF2">
    <property type="entry name" value="PROTEIN FECR"/>
    <property type="match status" value="1"/>
</dbReference>
<dbReference type="Pfam" id="PF04773">
    <property type="entry name" value="FecR"/>
    <property type="match status" value="1"/>
</dbReference>
<evidence type="ECO:0000256" key="1">
    <source>
        <dbReference type="SAM" id="Phobius"/>
    </source>
</evidence>
<evidence type="ECO:0000313" key="4">
    <source>
        <dbReference type="EMBL" id="MBD0836027.1"/>
    </source>
</evidence>
<reference evidence="4" key="2">
    <citation type="submission" date="2020-09" db="EMBL/GenBank/DDBJ databases">
        <authorList>
            <person name="Wu Z."/>
        </authorList>
    </citation>
    <scope>NUCLEOTIDE SEQUENCE</scope>
    <source>
        <strain evidence="4">SC17</strain>
    </source>
</reference>
<accession>A0A8J6UC50</accession>
<dbReference type="Proteomes" id="UP000602057">
    <property type="component" value="Unassembled WGS sequence"/>
</dbReference>
<comment type="caution">
    <text evidence="4">The sequence shown here is derived from an EMBL/GenBank/DDBJ whole genome shotgun (WGS) entry which is preliminary data.</text>
</comment>
<reference evidence="4" key="1">
    <citation type="journal article" date="2013" name="Int. J. Syst. Evol. Microbiol.">
        <title>Aestuariibaculum suncheonense gen. nov., sp. nov., a marine bacterium of the family Flavobacteriaceae isolated from a tidal flat and emended descriptions of the genera Gaetbulibacter and Tamlana.</title>
        <authorList>
            <person name="Jeong S.H."/>
            <person name="Park M.S."/>
            <person name="Jin H.M."/>
            <person name="Lee K."/>
            <person name="Park W."/>
            <person name="Jeon C.O."/>
        </authorList>
    </citation>
    <scope>NUCLEOTIDE SEQUENCE</scope>
    <source>
        <strain evidence="4">SC17</strain>
    </source>
</reference>
<keyword evidence="1" id="KW-1133">Transmembrane helix</keyword>
<dbReference type="EMBL" id="JACVXC010000004">
    <property type="protein sequence ID" value="MBD0836027.1"/>
    <property type="molecule type" value="Genomic_DNA"/>
</dbReference>
<dbReference type="AlphaFoldDB" id="A0A8J6UC50"/>
<sequence length="376" mass="42914">MEFKLIIKKINSTLTEDESLLFDAWYNESKEHQDYFKRVKTNYYKSIDEIDLNTEQAWMTLENKLKRSQKTSSFWKYAIAAAVVLLLSIPLVFNFLNPSNTSSETITAAIVPGVDKATLTLDDGSQVVLENGTNYKKENIISNGEKIVYKSQSKKSNAVVYNTLTIPRGGEFFMELADGTKVKLNSDTQIKYPVNFIKGKTRQVELVYGEAYFEVSPSSMHNGSSFVVLNANQKIEVLGTKFNVKAYRDEFEVYTTLDEGKVKVQNTENNLILKPGEQVVLNTSTKEMELRTVDVVAEIAWIHGNFMFNKKPLQDIVKVLSRWYDVDFVLEGEAIKHQKFNGQLSRDQNLEVILELIKTTEQLKSYKIEGNTITLE</sequence>
<dbReference type="InterPro" id="IPR006860">
    <property type="entry name" value="FecR"/>
</dbReference>
<dbReference type="GO" id="GO:0016989">
    <property type="term" value="F:sigma factor antagonist activity"/>
    <property type="evidence" value="ECO:0007669"/>
    <property type="project" value="TreeGrafter"/>
</dbReference>
<dbReference type="PANTHER" id="PTHR30273">
    <property type="entry name" value="PERIPLASMIC SIGNAL SENSOR AND SIGMA FACTOR ACTIVATOR FECR-RELATED"/>
    <property type="match status" value="1"/>
</dbReference>
<evidence type="ECO:0000313" key="5">
    <source>
        <dbReference type="Proteomes" id="UP000602057"/>
    </source>
</evidence>
<keyword evidence="1" id="KW-0812">Transmembrane</keyword>
<protein>
    <submittedName>
        <fullName evidence="4">DUF4974 domain-containing protein</fullName>
    </submittedName>
</protein>
<dbReference type="Gene3D" id="2.60.120.1440">
    <property type="match status" value="1"/>
</dbReference>
<keyword evidence="1" id="KW-0472">Membrane</keyword>
<dbReference type="RefSeq" id="WP_188216524.1">
    <property type="nucleotide sequence ID" value="NZ_BAABGH010000007.1"/>
</dbReference>
<dbReference type="InterPro" id="IPR032508">
    <property type="entry name" value="FecR_C"/>
</dbReference>
<dbReference type="InterPro" id="IPR012373">
    <property type="entry name" value="Ferrdict_sens_TM"/>
</dbReference>
<feature type="domain" description="Protein FecR C-terminal" evidence="3">
    <location>
        <begin position="306"/>
        <end position="375"/>
    </location>
</feature>
<dbReference type="Gene3D" id="3.55.50.30">
    <property type="match status" value="1"/>
</dbReference>
<feature type="domain" description="FecR protein" evidence="2">
    <location>
        <begin position="169"/>
        <end position="262"/>
    </location>
</feature>
<feature type="transmembrane region" description="Helical" evidence="1">
    <location>
        <begin position="74"/>
        <end position="96"/>
    </location>
</feature>
<organism evidence="4 5">
    <name type="scientific">Aestuariibaculum suncheonense</name>
    <dbReference type="NCBI Taxonomy" id="1028745"/>
    <lineage>
        <taxon>Bacteria</taxon>
        <taxon>Pseudomonadati</taxon>
        <taxon>Bacteroidota</taxon>
        <taxon>Flavobacteriia</taxon>
        <taxon>Flavobacteriales</taxon>
        <taxon>Flavobacteriaceae</taxon>
    </lineage>
</organism>
<evidence type="ECO:0000259" key="3">
    <source>
        <dbReference type="Pfam" id="PF16344"/>
    </source>
</evidence>
<dbReference type="Pfam" id="PF16344">
    <property type="entry name" value="FecR_C"/>
    <property type="match status" value="1"/>
</dbReference>
<dbReference type="PIRSF" id="PIRSF018266">
    <property type="entry name" value="FecR"/>
    <property type="match status" value="1"/>
</dbReference>
<name>A0A8J6UC50_9FLAO</name>
<keyword evidence="5" id="KW-1185">Reference proteome</keyword>